<keyword evidence="2" id="KW-1185">Reference proteome</keyword>
<gene>
    <name evidence="1" type="ORF">GBB84_26760</name>
</gene>
<dbReference type="GO" id="GO:0003677">
    <property type="term" value="F:DNA binding"/>
    <property type="evidence" value="ECO:0007669"/>
    <property type="project" value="InterPro"/>
</dbReference>
<organism evidence="1 2">
    <name type="scientific">Citrobacter telavivensis</name>
    <dbReference type="NCBI Taxonomy" id="2653932"/>
    <lineage>
        <taxon>Bacteria</taxon>
        <taxon>Pseudomonadati</taxon>
        <taxon>Pseudomonadota</taxon>
        <taxon>Gammaproteobacteria</taxon>
        <taxon>Enterobacterales</taxon>
        <taxon>Enterobacteriaceae</taxon>
        <taxon>Citrobacter</taxon>
    </lineage>
</organism>
<dbReference type="InterPro" id="IPR010982">
    <property type="entry name" value="Lambda_DNA-bd_dom_sf"/>
</dbReference>
<dbReference type="InterPro" id="IPR031856">
    <property type="entry name" value="YdaS_toxin-like"/>
</dbReference>
<name>A0A6L5EG74_9ENTR</name>
<dbReference type="Proteomes" id="UP000475079">
    <property type="component" value="Unassembled WGS sequence"/>
</dbReference>
<evidence type="ECO:0000313" key="2">
    <source>
        <dbReference type="Proteomes" id="UP000475079"/>
    </source>
</evidence>
<proteinExistence type="predicted"/>
<dbReference type="Pfam" id="PF15943">
    <property type="entry name" value="YdaS_toxin"/>
    <property type="match status" value="1"/>
</dbReference>
<dbReference type="SUPFAM" id="SSF47413">
    <property type="entry name" value="lambda repressor-like DNA-binding domains"/>
    <property type="match status" value="1"/>
</dbReference>
<sequence>MGIDLKNTICALMTQTEIASRIGTTSQAVSSWLNNQIPPERVIPLCEILSWRITPHQMRSDIYPNPTDGLPGQDART</sequence>
<dbReference type="InterPro" id="IPR001387">
    <property type="entry name" value="Cro/C1-type_HTH"/>
</dbReference>
<dbReference type="Gene3D" id="1.10.260.40">
    <property type="entry name" value="lambda repressor-like DNA-binding domains"/>
    <property type="match status" value="1"/>
</dbReference>
<reference evidence="1 2" key="1">
    <citation type="submission" date="2019-10" db="EMBL/GenBank/DDBJ databases">
        <title>Characterization of a new Citrobacter species.</title>
        <authorList>
            <person name="Goncalves Ribeiro T."/>
            <person name="Izdebski R."/>
            <person name="Urbanowicz P."/>
            <person name="Carmeli Y."/>
            <person name="Gniadkowski M."/>
            <person name="Peixe L."/>
        </authorList>
    </citation>
    <scope>NUCLEOTIDE SEQUENCE [LARGE SCALE GENOMIC DNA]</scope>
    <source>
        <strain evidence="1 2">NMI7905_11</strain>
    </source>
</reference>
<evidence type="ECO:0000313" key="1">
    <source>
        <dbReference type="EMBL" id="MPQ54479.1"/>
    </source>
</evidence>
<comment type="caution">
    <text evidence="1">The sequence shown here is derived from an EMBL/GenBank/DDBJ whole genome shotgun (WGS) entry which is preliminary data.</text>
</comment>
<dbReference type="AlphaFoldDB" id="A0A6L5EG74"/>
<protein>
    <submittedName>
        <fullName evidence="1">Cro/Cl family transcriptional regulator</fullName>
    </submittedName>
</protein>
<accession>A0A6L5EG74</accession>
<dbReference type="EMBL" id="WHIY01000031">
    <property type="protein sequence ID" value="MPQ54479.1"/>
    <property type="molecule type" value="Genomic_DNA"/>
</dbReference>
<dbReference type="CDD" id="cd00093">
    <property type="entry name" value="HTH_XRE"/>
    <property type="match status" value="1"/>
</dbReference>